<reference evidence="2 3" key="1">
    <citation type="submission" date="2016-10" db="EMBL/GenBank/DDBJ databases">
        <authorList>
            <person name="de Groot N.N."/>
        </authorList>
    </citation>
    <scope>NUCLEOTIDE SEQUENCE [LARGE SCALE GENOMIC DNA]</scope>
    <source>
        <strain evidence="2 3">CGMCC 1.11030</strain>
    </source>
</reference>
<keyword evidence="3" id="KW-1185">Reference proteome</keyword>
<dbReference type="Gene3D" id="3.40.390.70">
    <property type="match status" value="1"/>
</dbReference>
<protein>
    <recommendedName>
        <fullName evidence="1">Zinc-ribbon domain-containing protein</fullName>
    </recommendedName>
</protein>
<dbReference type="OrthoDB" id="256753at2"/>
<feature type="domain" description="Zinc-ribbon" evidence="1">
    <location>
        <begin position="3"/>
        <end position="82"/>
    </location>
</feature>
<dbReference type="EMBL" id="FOQH01000005">
    <property type="protein sequence ID" value="SFI21024.1"/>
    <property type="molecule type" value="Genomic_DNA"/>
</dbReference>
<dbReference type="Pfam" id="PF15887">
    <property type="entry name" value="Peptidase_Mx"/>
    <property type="match status" value="1"/>
</dbReference>
<evidence type="ECO:0000313" key="3">
    <source>
        <dbReference type="Proteomes" id="UP000199377"/>
    </source>
</evidence>
<dbReference type="InterPro" id="IPR011201">
    <property type="entry name" value="Zinc-ribbon_6_bact"/>
</dbReference>
<accession>A0A1I3GC80</accession>
<gene>
    <name evidence="2" type="ORF">SAMN05216258_10579</name>
</gene>
<organism evidence="2 3">
    <name type="scientific">Albimonas pacifica</name>
    <dbReference type="NCBI Taxonomy" id="1114924"/>
    <lineage>
        <taxon>Bacteria</taxon>
        <taxon>Pseudomonadati</taxon>
        <taxon>Pseudomonadota</taxon>
        <taxon>Alphaproteobacteria</taxon>
        <taxon>Rhodobacterales</taxon>
        <taxon>Paracoccaceae</taxon>
        <taxon>Albimonas</taxon>
    </lineage>
</organism>
<dbReference type="PIRSF" id="PIRSF012641">
    <property type="entry name" value="UCP012641"/>
    <property type="match status" value="1"/>
</dbReference>
<sequence length="347" mass="37805">MRLFQCPACGGRLWFHNLACACGAQVVWDPDAESRAGAFAALAAEGEAGPRACAHRESLGCNWPAEGGEFCRACAMTHTSPDPSLPEAVAQWAEAEAAKRWVLANLARWDWWTPDDPGPAPVFKMLAEETRHGPVDVIMGHADGVVTINLAEADRAERARRREDLGEAFRTLNGHFRHELAHALQLRLSASAEFLEAFRALFGDEREDYAAALARHYEQGPPPDWQDEHVSEYASAHAHEDWAESCAHLLHLTDIVDSFVAAGLDAPSAGPDYDAYAERDALALVDRGCELGLALNHVNRSMGLADLYPFVLPERAREKLAFVHRWLAAGPIAPADRAPAPADAPTA</sequence>
<name>A0A1I3GC80_9RHOB</name>
<dbReference type="STRING" id="1114924.SAMN05216258_10579"/>
<dbReference type="Pfam" id="PF10005">
    <property type="entry name" value="Zn_ribbon_DZR_6"/>
    <property type="match status" value="1"/>
</dbReference>
<dbReference type="AlphaFoldDB" id="A0A1I3GC80"/>
<dbReference type="Proteomes" id="UP000199377">
    <property type="component" value="Unassembled WGS sequence"/>
</dbReference>
<dbReference type="RefSeq" id="WP_092859932.1">
    <property type="nucleotide sequence ID" value="NZ_FOQH01000005.1"/>
</dbReference>
<proteinExistence type="predicted"/>
<evidence type="ECO:0000259" key="1">
    <source>
        <dbReference type="Pfam" id="PF10005"/>
    </source>
</evidence>
<dbReference type="InterPro" id="IPR031321">
    <property type="entry name" value="UCP012641"/>
</dbReference>
<evidence type="ECO:0000313" key="2">
    <source>
        <dbReference type="EMBL" id="SFI21024.1"/>
    </source>
</evidence>